<dbReference type="Proteomes" id="UP000603940">
    <property type="component" value="Unassembled WGS sequence"/>
</dbReference>
<feature type="domain" description="Phage capsid-like C-terminal" evidence="4">
    <location>
        <begin position="207"/>
        <end position="489"/>
    </location>
</feature>
<comment type="caution">
    <text evidence="5">The sequence shown here is derived from an EMBL/GenBank/DDBJ whole genome shotgun (WGS) entry which is preliminary data.</text>
</comment>
<reference evidence="5 6" key="1">
    <citation type="journal article" date="2009" name="Int. J. Syst. Evol. Microbiol.">
        <title>Transfer of Teichococcus ludipueritiae and Muricoccus roseus to the genus Roseomonas, as Roseomonas ludipueritiae comb. nov. and Roseomonas rosea comb. nov., respectively, and emended description of the genus Roseomonas.</title>
        <authorList>
            <person name="Sanchez-Porro C."/>
            <person name="Gallego V."/>
            <person name="Busse H.J."/>
            <person name="Kampfer P."/>
            <person name="Ventosa A."/>
        </authorList>
    </citation>
    <scope>NUCLEOTIDE SEQUENCE [LARGE SCALE GENOMIC DNA]</scope>
    <source>
        <strain evidence="5 6">DSM 14915</strain>
    </source>
</reference>
<dbReference type="Pfam" id="PF05065">
    <property type="entry name" value="Phage_capsid"/>
    <property type="match status" value="1"/>
</dbReference>
<keyword evidence="6" id="KW-1185">Reference proteome</keyword>
<dbReference type="InterPro" id="IPR024455">
    <property type="entry name" value="Phage_capsid"/>
</dbReference>
<evidence type="ECO:0000313" key="5">
    <source>
        <dbReference type="EMBL" id="MBC9178563.1"/>
    </source>
</evidence>
<dbReference type="InterPro" id="IPR054612">
    <property type="entry name" value="Phage_capsid-like_C"/>
</dbReference>
<feature type="chain" id="PRO_5046029290" evidence="3">
    <location>
        <begin position="32"/>
        <end position="498"/>
    </location>
</feature>
<comment type="subcellular location">
    <subcellularLocation>
        <location evidence="1">Virion</location>
    </subcellularLocation>
</comment>
<dbReference type="EMBL" id="JACTUZ010000084">
    <property type="protein sequence ID" value="MBC9178563.1"/>
    <property type="molecule type" value="Genomic_DNA"/>
</dbReference>
<accession>A0ABR7RA42</accession>
<dbReference type="Gene3D" id="3.30.2400.10">
    <property type="entry name" value="Major capsid protein gp5"/>
    <property type="match status" value="1"/>
</dbReference>
<evidence type="ECO:0000256" key="1">
    <source>
        <dbReference type="ARBA" id="ARBA00004328"/>
    </source>
</evidence>
<feature type="signal peptide" evidence="3">
    <location>
        <begin position="1"/>
        <end position="31"/>
    </location>
</feature>
<proteinExistence type="predicted"/>
<evidence type="ECO:0000256" key="3">
    <source>
        <dbReference type="SAM" id="SignalP"/>
    </source>
</evidence>
<organism evidence="5 6">
    <name type="scientific">Pseudoroseomonas ludipueritiae</name>
    <dbReference type="NCBI Taxonomy" id="198093"/>
    <lineage>
        <taxon>Bacteria</taxon>
        <taxon>Pseudomonadati</taxon>
        <taxon>Pseudomonadota</taxon>
        <taxon>Alphaproteobacteria</taxon>
        <taxon>Acetobacterales</taxon>
        <taxon>Acetobacteraceae</taxon>
        <taxon>Pseudoroseomonas</taxon>
    </lineage>
</organism>
<feature type="region of interest" description="Disordered" evidence="2">
    <location>
        <begin position="112"/>
        <end position="135"/>
    </location>
</feature>
<protein>
    <submittedName>
        <fullName evidence="5">Phage major capsid protein</fullName>
    </submittedName>
</protein>
<gene>
    <name evidence="5" type="ORF">IBL25_16580</name>
</gene>
<dbReference type="RefSeq" id="WP_187779653.1">
    <property type="nucleotide sequence ID" value="NZ_JACTUZ010000084.1"/>
</dbReference>
<evidence type="ECO:0000259" key="4">
    <source>
        <dbReference type="Pfam" id="PF05065"/>
    </source>
</evidence>
<keyword evidence="3" id="KW-0732">Signal</keyword>
<dbReference type="SUPFAM" id="SSF56563">
    <property type="entry name" value="Major capsid protein gp5"/>
    <property type="match status" value="1"/>
</dbReference>
<evidence type="ECO:0000313" key="6">
    <source>
        <dbReference type="Proteomes" id="UP000603940"/>
    </source>
</evidence>
<evidence type="ECO:0000256" key="2">
    <source>
        <dbReference type="SAM" id="MobiDB-lite"/>
    </source>
</evidence>
<dbReference type="NCBIfam" id="TIGR01554">
    <property type="entry name" value="major_cap_HK97"/>
    <property type="match status" value="1"/>
</dbReference>
<sequence>MKLGRFLTVALAPLCLLMLAAVLLMPNPAAAASLIDAAAALPTDMWAKMLLGLAGTVTVAELMQKRGRLYDEMDTITRSELTDDSRKRFDEVEAEVKRLDADIVRLQRSEEIQRQRAREQQPQTLPGGGTGPVLEERNHALPAAAAAQRDYGLEFGAFVRCYADSQVQFRSGKVVQPAAIASEIYGERHPITGELQRAQNLSENAQGGFLVTPKLASEFLRLWGPNTIVRKRARVVPGNASYLKGKSGASVGYVGEAQQGNVTGVSFGMIDMNEKDIAAILPITRKLLRNANTISLEAYCRDELSRAAAEFEDRKCFYGTGVGKEIKGYAFSILDAMKFAAGAETNPSNQAIRAILRKVLKAMAAKNVPIDASAAWYMNPAIKMFLEDVYQGDVKAFPTLEGPNPTLFGYPVDTSTQITGPGGEGGDIFFGVHRYAMLGESVSMQLSVSEEASFVDETGKQVNMWAQGLIGIKLDMSHDFALQYPEAFGMISGVKWGQ</sequence>
<name>A0ABR7RA42_9PROT</name>